<accession>A0YDH4</accession>
<sequence>MDVTITIANLEEGLDGLDKLIMVETFSETMHASGLDSANAEVPLNPTERLDRRRTLLITKERVVLLKNLKEVYSRHLNKLCLQDR</sequence>
<proteinExistence type="predicted"/>
<evidence type="ECO:0000313" key="2">
    <source>
        <dbReference type="Proteomes" id="UP000004931"/>
    </source>
</evidence>
<keyword evidence="2" id="KW-1185">Reference proteome</keyword>
<protein>
    <submittedName>
        <fullName evidence="1">Uncharacterized protein</fullName>
    </submittedName>
</protein>
<dbReference type="AlphaFoldDB" id="A0YDH4"/>
<organism evidence="1 2">
    <name type="scientific">marine gamma proteobacterium HTCC2143</name>
    <dbReference type="NCBI Taxonomy" id="247633"/>
    <lineage>
        <taxon>Bacteria</taxon>
        <taxon>Pseudomonadati</taxon>
        <taxon>Pseudomonadota</taxon>
        <taxon>Gammaproteobacteria</taxon>
        <taxon>Cellvibrionales</taxon>
        <taxon>Spongiibacteraceae</taxon>
        <taxon>BD1-7 clade</taxon>
    </lineage>
</organism>
<comment type="caution">
    <text evidence="1">The sequence shown here is derived from an EMBL/GenBank/DDBJ whole genome shotgun (WGS) entry which is preliminary data.</text>
</comment>
<evidence type="ECO:0000313" key="1">
    <source>
        <dbReference type="EMBL" id="EAW31277.1"/>
    </source>
</evidence>
<reference evidence="1 2" key="1">
    <citation type="journal article" date="2010" name="J. Bacteriol.">
        <title>Genome sequence of the oligotrophic marine Gammaproteobacterium HTCC2143, isolated from the Oregon Coast.</title>
        <authorList>
            <person name="Oh H.M."/>
            <person name="Kang I."/>
            <person name="Ferriera S."/>
            <person name="Giovannoni S.J."/>
            <person name="Cho J.C."/>
        </authorList>
    </citation>
    <scope>NUCLEOTIDE SEQUENCE [LARGE SCALE GENOMIC DNA]</scope>
    <source>
        <strain evidence="1 2">HTCC2143</strain>
    </source>
</reference>
<gene>
    <name evidence="1" type="ORF">GP2143_04113</name>
</gene>
<dbReference type="Proteomes" id="UP000004931">
    <property type="component" value="Unassembled WGS sequence"/>
</dbReference>
<name>A0YDH4_9GAMM</name>
<dbReference type="EMBL" id="AAVT01000004">
    <property type="protein sequence ID" value="EAW31277.1"/>
    <property type="molecule type" value="Genomic_DNA"/>
</dbReference>